<organism evidence="2 3">
    <name type="scientific">Pantoea dispersa</name>
    <dbReference type="NCBI Taxonomy" id="59814"/>
    <lineage>
        <taxon>Bacteria</taxon>
        <taxon>Pseudomonadati</taxon>
        <taxon>Pseudomonadota</taxon>
        <taxon>Gammaproteobacteria</taxon>
        <taxon>Enterobacterales</taxon>
        <taxon>Erwiniaceae</taxon>
        <taxon>Pantoea</taxon>
    </lineage>
</organism>
<keyword evidence="1" id="KW-1133">Transmembrane helix</keyword>
<feature type="transmembrane region" description="Helical" evidence="1">
    <location>
        <begin position="63"/>
        <end position="83"/>
    </location>
</feature>
<gene>
    <name evidence="2" type="ORF">FK492_19750</name>
</gene>
<name>A0ABY2ZTN0_9GAMM</name>
<keyword evidence="3" id="KW-1185">Reference proteome</keyword>
<dbReference type="RefSeq" id="WP_141496869.1">
    <property type="nucleotide sequence ID" value="NZ_VICF01000010.1"/>
</dbReference>
<reference evidence="2 3" key="1">
    <citation type="submission" date="2019-06" db="EMBL/GenBank/DDBJ databases">
        <title>Pantoea dispersa Assembly.</title>
        <authorList>
            <person name="Wang J."/>
        </authorList>
    </citation>
    <scope>NUCLEOTIDE SEQUENCE [LARGE SCALE GENOMIC DNA]</scope>
    <source>
        <strain evidence="3">bio</strain>
    </source>
</reference>
<accession>A0ABY2ZTN0</accession>
<evidence type="ECO:0000313" key="3">
    <source>
        <dbReference type="Proteomes" id="UP000319715"/>
    </source>
</evidence>
<keyword evidence="1" id="KW-0472">Membrane</keyword>
<sequence>MQNELLPRLVNDWKSSEASAMQQNAAPAVQPVWSAPAPEPTCRAEISLSPASIRALGDLTDHLPAVGLFLMLLVLSVVMVRLGRVFPAKQADRSDAFSVRHGTSVPVPAPFGSPAMAARALAHEETAYWQQLLAAFAAAIEAEGYTFGTDARAKVALPHAVRARAGGAIVKARSQHITPLRSEAALEDLQLQAAEDGYAGSWADWCQRGAEAAGWYVIRREVDQLPDDAVTK</sequence>
<comment type="caution">
    <text evidence="2">The sequence shown here is derived from an EMBL/GenBank/DDBJ whole genome shotgun (WGS) entry which is preliminary data.</text>
</comment>
<dbReference type="EMBL" id="VICF01000010">
    <property type="protein sequence ID" value="TQC69965.1"/>
    <property type="molecule type" value="Genomic_DNA"/>
</dbReference>
<evidence type="ECO:0000313" key="2">
    <source>
        <dbReference type="EMBL" id="TQC69965.1"/>
    </source>
</evidence>
<protein>
    <recommendedName>
        <fullName evidence="4">DUF4129 domain-containing protein</fullName>
    </recommendedName>
</protein>
<proteinExistence type="predicted"/>
<dbReference type="Proteomes" id="UP000319715">
    <property type="component" value="Unassembled WGS sequence"/>
</dbReference>
<keyword evidence="1" id="KW-0812">Transmembrane</keyword>
<evidence type="ECO:0000256" key="1">
    <source>
        <dbReference type="SAM" id="Phobius"/>
    </source>
</evidence>
<evidence type="ECO:0008006" key="4">
    <source>
        <dbReference type="Google" id="ProtNLM"/>
    </source>
</evidence>